<dbReference type="RefSeq" id="WP_340274463.1">
    <property type="nucleotide sequence ID" value="NZ_JBAKIA010000006.1"/>
</dbReference>
<dbReference type="PROSITE" id="PS50111">
    <property type="entry name" value="CHEMOTAXIS_TRANSDUC_2"/>
    <property type="match status" value="1"/>
</dbReference>
<dbReference type="Gene3D" id="6.10.340.10">
    <property type="match status" value="1"/>
</dbReference>
<organism evidence="7 8">
    <name type="scientific">Roseibium algae</name>
    <dbReference type="NCBI Taxonomy" id="3123038"/>
    <lineage>
        <taxon>Bacteria</taxon>
        <taxon>Pseudomonadati</taxon>
        <taxon>Pseudomonadota</taxon>
        <taxon>Alphaproteobacteria</taxon>
        <taxon>Hyphomicrobiales</taxon>
        <taxon>Stappiaceae</taxon>
        <taxon>Roseibium</taxon>
    </lineage>
</organism>
<feature type="transmembrane region" description="Helical" evidence="4">
    <location>
        <begin position="7"/>
        <end position="29"/>
    </location>
</feature>
<dbReference type="Pfam" id="PF00015">
    <property type="entry name" value="MCPsignal"/>
    <property type="match status" value="1"/>
</dbReference>
<evidence type="ECO:0000256" key="4">
    <source>
        <dbReference type="SAM" id="Phobius"/>
    </source>
</evidence>
<keyword evidence="8" id="KW-1185">Reference proteome</keyword>
<dbReference type="SUPFAM" id="SSF58104">
    <property type="entry name" value="Methyl-accepting chemotaxis protein (MCP) signaling domain"/>
    <property type="match status" value="1"/>
</dbReference>
<protein>
    <submittedName>
        <fullName evidence="7">Nitrate- and nitrite sensing domain-containing protein</fullName>
    </submittedName>
</protein>
<keyword evidence="4" id="KW-0472">Membrane</keyword>
<reference evidence="7 8" key="1">
    <citation type="submission" date="2024-02" db="EMBL/GenBank/DDBJ databases">
        <title>Roseibium algae sp. nov., isolated from marine alga (Grateloupia sp.), showing potential in myo-inositol conversion.</title>
        <authorList>
            <person name="Wang Y."/>
        </authorList>
    </citation>
    <scope>NUCLEOTIDE SEQUENCE [LARGE SCALE GENOMIC DNA]</scope>
    <source>
        <strain evidence="7 8">H3510</strain>
    </source>
</reference>
<evidence type="ECO:0000256" key="2">
    <source>
        <dbReference type="ARBA" id="ARBA00029447"/>
    </source>
</evidence>
<dbReference type="SMART" id="SM00283">
    <property type="entry name" value="MA"/>
    <property type="match status" value="1"/>
</dbReference>
<comment type="similarity">
    <text evidence="2">Belongs to the methyl-accepting chemotaxis (MCP) protein family.</text>
</comment>
<evidence type="ECO:0000259" key="6">
    <source>
        <dbReference type="PROSITE" id="PS50885"/>
    </source>
</evidence>
<dbReference type="Proteomes" id="UP001385499">
    <property type="component" value="Unassembled WGS sequence"/>
</dbReference>
<evidence type="ECO:0000256" key="1">
    <source>
        <dbReference type="ARBA" id="ARBA00023224"/>
    </source>
</evidence>
<feature type="domain" description="HAMP" evidence="6">
    <location>
        <begin position="334"/>
        <end position="387"/>
    </location>
</feature>
<evidence type="ECO:0000259" key="5">
    <source>
        <dbReference type="PROSITE" id="PS50111"/>
    </source>
</evidence>
<keyword evidence="1 3" id="KW-0807">Transducer</keyword>
<dbReference type="Gene3D" id="1.10.287.950">
    <property type="entry name" value="Methyl-accepting chemotaxis protein"/>
    <property type="match status" value="1"/>
</dbReference>
<dbReference type="Pfam" id="PF08376">
    <property type="entry name" value="NIT"/>
    <property type="match status" value="1"/>
</dbReference>
<dbReference type="InterPro" id="IPR004089">
    <property type="entry name" value="MCPsignal_dom"/>
</dbReference>
<dbReference type="PANTHER" id="PTHR32089">
    <property type="entry name" value="METHYL-ACCEPTING CHEMOTAXIS PROTEIN MCPB"/>
    <property type="match status" value="1"/>
</dbReference>
<evidence type="ECO:0000313" key="7">
    <source>
        <dbReference type="EMBL" id="MEJ8474701.1"/>
    </source>
</evidence>
<dbReference type="InterPro" id="IPR013587">
    <property type="entry name" value="Nitrate/nitrite_sensing"/>
</dbReference>
<proteinExistence type="inferred from homology"/>
<dbReference type="PANTHER" id="PTHR32089:SF112">
    <property type="entry name" value="LYSOZYME-LIKE PROTEIN-RELATED"/>
    <property type="match status" value="1"/>
</dbReference>
<dbReference type="EMBL" id="JBAKIA010000006">
    <property type="protein sequence ID" value="MEJ8474701.1"/>
    <property type="molecule type" value="Genomic_DNA"/>
</dbReference>
<gene>
    <name evidence="7" type="ORF">V6575_11445</name>
</gene>
<accession>A0ABU8TKM6</accession>
<dbReference type="PROSITE" id="PS50885">
    <property type="entry name" value="HAMP"/>
    <property type="match status" value="1"/>
</dbReference>
<dbReference type="SUPFAM" id="SSF158472">
    <property type="entry name" value="HAMP domain-like"/>
    <property type="match status" value="1"/>
</dbReference>
<evidence type="ECO:0000313" key="8">
    <source>
        <dbReference type="Proteomes" id="UP001385499"/>
    </source>
</evidence>
<sequence>MFKNIKIQIAVLAALPMVAMAIFAGVAVYEKYVELHHHAFMEPLTRIAEDAGNVVHELQKERGKTATYMKSGFMAEQGPAVFDQRALVDKVIATFDDHVASLEISNKHVVEELEKVSDAVHEVSSLRQQIDNQMIDVGDVVAGYSHEIKALVHLIGVAVEASPSEAITAELFPYLALVEAMESGGLERATGTALLNEFRTTGEIDHDTFLQFVANYGGEKAFLGEYKSIGLPDQIEMLNKVLSTPKAVEAMTMRGTLQKLPQTMDAGDLGPDVWFATATERLNLMKQLSDDLIHRAEDAADLDVGRLETQIMILSVFAVLSVLGSAVFVGYQIRSMSRILSNQRDTISSLADGRLDVEIAYTDRPDEIGDIARASVVFRENSIARQELEETARQDLVADSERKKHMENVIEVFRASVGSIQEMLGNETRSVSETARRLVDIAEGASGAADAAHNATGIASNNVQTVASAATELSASIQEISRQSSTALTMASEASEVAKATDRDVATLAETADKIGEVVGMIRAIAEQTNLLALNATIEAARAGEAGKGFAVVAAEVKELSDQTAKATDQIAVQITDIQSSTKNAVGAIQAIVERIDEVQDVTNAIAASVEEQNAATSEITKSINLAANGSATASENVDGVAGAIDQTKQQSSDVNQSAERLGSVASELSTAVDTFLNEVTNQKAAA</sequence>
<feature type="domain" description="Methyl-accepting transducer" evidence="5">
    <location>
        <begin position="434"/>
        <end position="663"/>
    </location>
</feature>
<keyword evidence="4" id="KW-0812">Transmembrane</keyword>
<evidence type="ECO:0000256" key="3">
    <source>
        <dbReference type="PROSITE-ProRule" id="PRU00284"/>
    </source>
</evidence>
<dbReference type="InterPro" id="IPR003660">
    <property type="entry name" value="HAMP_dom"/>
</dbReference>
<name>A0ABU8TKM6_9HYPH</name>
<comment type="caution">
    <text evidence="7">The sequence shown here is derived from an EMBL/GenBank/DDBJ whole genome shotgun (WGS) entry which is preliminary data.</text>
</comment>
<keyword evidence="4" id="KW-1133">Transmembrane helix</keyword>